<gene>
    <name evidence="2" type="ORF">J3E07_000868</name>
</gene>
<dbReference type="Proteomes" id="UP000740329">
    <property type="component" value="Unassembled WGS sequence"/>
</dbReference>
<dbReference type="InterPro" id="IPR016736">
    <property type="entry name" value="MJ1481-like"/>
</dbReference>
<reference evidence="2" key="1">
    <citation type="submission" date="2021-03" db="EMBL/GenBank/DDBJ databases">
        <title>Genomic Encyclopedia of Type Strains, Phase IV (KMG-V): Genome sequencing to study the core and pangenomes of soil and plant-associated prokaryotes.</title>
        <authorList>
            <person name="Whitman W."/>
        </authorList>
    </citation>
    <scope>NUCLEOTIDE SEQUENCE</scope>
    <source>
        <strain evidence="2">C4</strain>
    </source>
</reference>
<comment type="caution">
    <text evidence="2">The sequence shown here is derived from an EMBL/GenBank/DDBJ whole genome shotgun (WGS) entry which is preliminary data.</text>
</comment>
<dbReference type="EMBL" id="JAGGMV010000002">
    <property type="protein sequence ID" value="MBP2201456.1"/>
    <property type="molecule type" value="Genomic_DNA"/>
</dbReference>
<feature type="region of interest" description="Disordered" evidence="1">
    <location>
        <begin position="30"/>
        <end position="56"/>
    </location>
</feature>
<evidence type="ECO:0000313" key="2">
    <source>
        <dbReference type="EMBL" id="MBP2201456.1"/>
    </source>
</evidence>
<protein>
    <submittedName>
        <fullName evidence="2">Uncharacterized protein</fullName>
    </submittedName>
</protein>
<evidence type="ECO:0000313" key="3">
    <source>
        <dbReference type="Proteomes" id="UP000740329"/>
    </source>
</evidence>
<proteinExistence type="predicted"/>
<accession>A0A8J7RM87</accession>
<name>A0A8J7RM87_METVO</name>
<organism evidence="2 3">
    <name type="scientific">Methanococcus voltae</name>
    <dbReference type="NCBI Taxonomy" id="2188"/>
    <lineage>
        <taxon>Archaea</taxon>
        <taxon>Methanobacteriati</taxon>
        <taxon>Methanobacteriota</taxon>
        <taxon>Methanomada group</taxon>
        <taxon>Methanococci</taxon>
        <taxon>Methanococcales</taxon>
        <taxon>Methanococcaceae</taxon>
        <taxon>Methanococcus</taxon>
    </lineage>
</organism>
<sequence length="252" mass="28409">MDKQLRNSQELLKKSIESISKLEQEKLIELKKQNMGNKNGAENGDSANTKNAEKTHKDAKAGIINISELKKAAYDLIEADEYVYKKAPNHELTKEEAEEFTKIILGAQKSLNNVLEAFGFEQEKTIINLDSEALYLVSNKKLIKILNEINEEANKAMGITLKTNLNIISTEGVLEPEDMLVINPKMPEKALKGIEKKCTITKENIQKIIDNKKPTAIFVVFKEGDKADELILKRAEALYDAKKLPLEELQIL</sequence>
<dbReference type="Pfam" id="PF09873">
    <property type="entry name" value="SepCysE"/>
    <property type="match status" value="1"/>
</dbReference>
<evidence type="ECO:0000256" key="1">
    <source>
        <dbReference type="SAM" id="MobiDB-lite"/>
    </source>
</evidence>
<dbReference type="AlphaFoldDB" id="A0A8J7RM87"/>
<dbReference type="RefSeq" id="WP_209590942.1">
    <property type="nucleotide sequence ID" value="NZ_JAGGMV010000002.1"/>
</dbReference>